<evidence type="ECO:0008006" key="3">
    <source>
        <dbReference type="Google" id="ProtNLM"/>
    </source>
</evidence>
<evidence type="ECO:0000313" key="1">
    <source>
        <dbReference type="EMBL" id="SJN19574.1"/>
    </source>
</evidence>
<proteinExistence type="predicted"/>
<dbReference type="Proteomes" id="UP000196778">
    <property type="component" value="Unassembled WGS sequence"/>
</dbReference>
<organism evidence="1 2">
    <name type="scientific">Mycetocola reblochoni REB411</name>
    <dbReference type="NCBI Taxonomy" id="1255698"/>
    <lineage>
        <taxon>Bacteria</taxon>
        <taxon>Bacillati</taxon>
        <taxon>Actinomycetota</taxon>
        <taxon>Actinomycetes</taxon>
        <taxon>Micrococcales</taxon>
        <taxon>Microbacteriaceae</taxon>
        <taxon>Mycetocola</taxon>
    </lineage>
</organism>
<sequence length="215" mass="23961">MEETTVALFRRRRKREYGVGTFVAPEPVRPASEDELVAEGVMIAGYAVRMAVKNQIIVSALEDRADFDRRTAIETAVAELRLLAAENRDSSARIESARVTATGQHGRPRHQHDYQMRDSIALSTRRAVYDSLAERLTALSEDEDFLSGMVDQAKTEAWEEVGATIEARLPDNTPGAVRTRDDDEVARVIAQDLAALSKVRAAQRRRRQSRPQGGD</sequence>
<reference evidence="2" key="1">
    <citation type="submission" date="2017-02" db="EMBL/GenBank/DDBJ databases">
        <authorList>
            <person name="Dridi B."/>
        </authorList>
    </citation>
    <scope>NUCLEOTIDE SEQUENCE [LARGE SCALE GENOMIC DNA]</scope>
    <source>
        <strain evidence="2">EB411</strain>
    </source>
</reference>
<name>A0A1R4IIZ7_9MICO</name>
<gene>
    <name evidence="1" type="ORF">FM119_01955</name>
</gene>
<accession>A0A1R4IIZ7</accession>
<dbReference type="EMBL" id="FUKR01000010">
    <property type="protein sequence ID" value="SJN19574.1"/>
    <property type="molecule type" value="Genomic_DNA"/>
</dbReference>
<evidence type="ECO:0000313" key="2">
    <source>
        <dbReference type="Proteomes" id="UP000196778"/>
    </source>
</evidence>
<dbReference type="AlphaFoldDB" id="A0A1R4IIZ7"/>
<keyword evidence="2" id="KW-1185">Reference proteome</keyword>
<protein>
    <recommendedName>
        <fullName evidence="3">Asparagine synthase</fullName>
    </recommendedName>
</protein>